<gene>
    <name evidence="6" type="ORF">M0H32_05430</name>
</gene>
<evidence type="ECO:0000256" key="3">
    <source>
        <dbReference type="ARBA" id="ARBA00023163"/>
    </source>
</evidence>
<dbReference type="SUPFAM" id="SSF48498">
    <property type="entry name" value="Tetracyclin repressor-like, C-terminal domain"/>
    <property type="match status" value="1"/>
</dbReference>
<keyword evidence="7" id="KW-1185">Reference proteome</keyword>
<dbReference type="EMBL" id="JALNMJ010000002">
    <property type="protein sequence ID" value="MCK7611593.1"/>
    <property type="molecule type" value="Genomic_DNA"/>
</dbReference>
<dbReference type="PROSITE" id="PS01081">
    <property type="entry name" value="HTH_TETR_1"/>
    <property type="match status" value="1"/>
</dbReference>
<evidence type="ECO:0000259" key="5">
    <source>
        <dbReference type="PROSITE" id="PS50977"/>
    </source>
</evidence>
<name>A0ABT0GS06_9HYPH</name>
<dbReference type="PANTHER" id="PTHR47506:SF1">
    <property type="entry name" value="HTH-TYPE TRANSCRIPTIONAL REGULATOR YJDC"/>
    <property type="match status" value="1"/>
</dbReference>
<protein>
    <submittedName>
        <fullName evidence="6">TetR/AcrR family transcriptional regulator</fullName>
    </submittedName>
</protein>
<evidence type="ECO:0000256" key="2">
    <source>
        <dbReference type="ARBA" id="ARBA00023125"/>
    </source>
</evidence>
<accession>A0ABT0GS06</accession>
<sequence length="205" mass="22379">MSKQTKRGRPRQFDEDQTLDQIMQVFWRHGFAATSLDQISEATGLNRPSLYAAFGSKKDMYLKIISRFADQMHTYLAAAGRTPSGAHARLKAVMAAAIDLYTGHSPLSHAAYGCLAVSTLPSETVDDSDFQMALSAVLRRMDDGFAELIRHEASGRLDEDEIAVAARHLSLLLHGLSIRARAGEPSELLKTLAASAVDRLVPPIS</sequence>
<dbReference type="Gene3D" id="1.10.357.10">
    <property type="entry name" value="Tetracycline Repressor, domain 2"/>
    <property type="match status" value="1"/>
</dbReference>
<dbReference type="InterPro" id="IPR001647">
    <property type="entry name" value="HTH_TetR"/>
</dbReference>
<feature type="DNA-binding region" description="H-T-H motif" evidence="4">
    <location>
        <begin position="35"/>
        <end position="54"/>
    </location>
</feature>
<dbReference type="SUPFAM" id="SSF46689">
    <property type="entry name" value="Homeodomain-like"/>
    <property type="match status" value="1"/>
</dbReference>
<dbReference type="InterPro" id="IPR009057">
    <property type="entry name" value="Homeodomain-like_sf"/>
</dbReference>
<evidence type="ECO:0000256" key="1">
    <source>
        <dbReference type="ARBA" id="ARBA00023015"/>
    </source>
</evidence>
<reference evidence="6" key="1">
    <citation type="submission" date="2022-04" db="EMBL/GenBank/DDBJ databases">
        <title>Roseibium sp. CAU 1639 isolated from mud.</title>
        <authorList>
            <person name="Kim W."/>
        </authorList>
    </citation>
    <scope>NUCLEOTIDE SEQUENCE</scope>
    <source>
        <strain evidence="6">CAU 1639</strain>
    </source>
</reference>
<dbReference type="InterPro" id="IPR036271">
    <property type="entry name" value="Tet_transcr_reg_TetR-rel_C_sf"/>
</dbReference>
<keyword evidence="3" id="KW-0804">Transcription</keyword>
<dbReference type="Gene3D" id="1.10.10.60">
    <property type="entry name" value="Homeodomain-like"/>
    <property type="match status" value="1"/>
</dbReference>
<proteinExistence type="predicted"/>
<dbReference type="PANTHER" id="PTHR47506">
    <property type="entry name" value="TRANSCRIPTIONAL REGULATORY PROTEIN"/>
    <property type="match status" value="1"/>
</dbReference>
<dbReference type="InterPro" id="IPR023772">
    <property type="entry name" value="DNA-bd_HTH_TetR-type_CS"/>
</dbReference>
<evidence type="ECO:0000313" key="7">
    <source>
        <dbReference type="Proteomes" id="UP001431221"/>
    </source>
</evidence>
<keyword evidence="2 4" id="KW-0238">DNA-binding</keyword>
<dbReference type="Proteomes" id="UP001431221">
    <property type="component" value="Unassembled WGS sequence"/>
</dbReference>
<evidence type="ECO:0000313" key="6">
    <source>
        <dbReference type="EMBL" id="MCK7611593.1"/>
    </source>
</evidence>
<keyword evidence="1" id="KW-0805">Transcription regulation</keyword>
<dbReference type="PROSITE" id="PS50977">
    <property type="entry name" value="HTH_TETR_2"/>
    <property type="match status" value="1"/>
</dbReference>
<comment type="caution">
    <text evidence="6">The sequence shown here is derived from an EMBL/GenBank/DDBJ whole genome shotgun (WGS) entry which is preliminary data.</text>
</comment>
<feature type="domain" description="HTH tetR-type" evidence="5">
    <location>
        <begin position="12"/>
        <end position="72"/>
    </location>
</feature>
<organism evidence="6 7">
    <name type="scientific">Roseibium sediminicola</name>
    <dbReference type="NCBI Taxonomy" id="2933272"/>
    <lineage>
        <taxon>Bacteria</taxon>
        <taxon>Pseudomonadati</taxon>
        <taxon>Pseudomonadota</taxon>
        <taxon>Alphaproteobacteria</taxon>
        <taxon>Hyphomicrobiales</taxon>
        <taxon>Stappiaceae</taxon>
        <taxon>Roseibium</taxon>
    </lineage>
</organism>
<dbReference type="Pfam" id="PF00440">
    <property type="entry name" value="TetR_N"/>
    <property type="match status" value="1"/>
</dbReference>
<dbReference type="RefSeq" id="WP_248151741.1">
    <property type="nucleotide sequence ID" value="NZ_JALNMJ010000002.1"/>
</dbReference>
<evidence type="ECO:0000256" key="4">
    <source>
        <dbReference type="PROSITE-ProRule" id="PRU00335"/>
    </source>
</evidence>